<evidence type="ECO:0000256" key="8">
    <source>
        <dbReference type="ARBA" id="ARBA00022723"/>
    </source>
</evidence>
<organism evidence="18 19">
    <name type="scientific">Candidatus Thermofonsia Clade 3 bacterium</name>
    <dbReference type="NCBI Taxonomy" id="2364212"/>
    <lineage>
        <taxon>Bacteria</taxon>
        <taxon>Bacillati</taxon>
        <taxon>Chloroflexota</taxon>
        <taxon>Candidatus Thermofontia</taxon>
        <taxon>Candidatus Thermofonsia Clade 3</taxon>
    </lineage>
</organism>
<reference evidence="18 19" key="1">
    <citation type="submission" date="2017-11" db="EMBL/GenBank/DDBJ databases">
        <title>Evolution of Phototrophy in the Chloroflexi Phylum Driven by Horizontal Gene Transfer.</title>
        <authorList>
            <person name="Ward L.M."/>
            <person name="Hemp J."/>
            <person name="Shih P.M."/>
            <person name="Mcglynn S.E."/>
            <person name="Fischer W."/>
        </authorList>
    </citation>
    <scope>NUCLEOTIDE SEQUENCE [LARGE SCALE GENOMIC DNA]</scope>
    <source>
        <strain evidence="18">JP3_7</strain>
    </source>
</reference>
<evidence type="ECO:0000259" key="17">
    <source>
        <dbReference type="Pfam" id="PF04715"/>
    </source>
</evidence>
<evidence type="ECO:0000256" key="9">
    <source>
        <dbReference type="ARBA" id="ARBA00022822"/>
    </source>
</evidence>
<comment type="similarity">
    <text evidence="3 15">Belongs to the anthranilate synthase component I family.</text>
</comment>
<comment type="caution">
    <text evidence="18">The sequence shown here is derived from an EMBL/GenBank/DDBJ whole genome shotgun (WGS) entry which is preliminary data.</text>
</comment>
<dbReference type="InterPro" id="IPR015890">
    <property type="entry name" value="Chorismate_C"/>
</dbReference>
<evidence type="ECO:0000256" key="10">
    <source>
        <dbReference type="ARBA" id="ARBA00022842"/>
    </source>
</evidence>
<dbReference type="UniPathway" id="UPA00035">
    <property type="reaction ID" value="UER00040"/>
</dbReference>
<proteinExistence type="inferred from homology"/>
<keyword evidence="8 15" id="KW-0479">Metal-binding</keyword>
<comment type="function">
    <text evidence="13 15">Part of a heterotetrameric complex that catalyzes the two-step biosynthesis of anthranilate, an intermediate in the biosynthesis of L-tryptophan. In the first step, the glutamine-binding beta subunit (TrpG) of anthranilate synthase (AS) provides the glutamine amidotransferase activity which generates ammonia as a substrate that, along with chorismate, is used in the second step, catalyzed by the large alpha subunit of AS (TrpE) to produce anthranilate. In the absence of TrpG, TrpE can synthesize anthranilate directly from chorismate and high concentrations of ammonia.</text>
</comment>
<feature type="domain" description="Anthranilate synthase component I N-terminal" evidence="17">
    <location>
        <begin position="32"/>
        <end position="178"/>
    </location>
</feature>
<evidence type="ECO:0000313" key="18">
    <source>
        <dbReference type="EMBL" id="PJF48793.1"/>
    </source>
</evidence>
<dbReference type="InterPro" id="IPR019999">
    <property type="entry name" value="Anth_synth_I-like"/>
</dbReference>
<comment type="catalytic activity">
    <reaction evidence="14 15">
        <text>chorismate + L-glutamine = anthranilate + pyruvate + L-glutamate + H(+)</text>
        <dbReference type="Rhea" id="RHEA:21732"/>
        <dbReference type="ChEBI" id="CHEBI:15361"/>
        <dbReference type="ChEBI" id="CHEBI:15378"/>
        <dbReference type="ChEBI" id="CHEBI:16567"/>
        <dbReference type="ChEBI" id="CHEBI:29748"/>
        <dbReference type="ChEBI" id="CHEBI:29985"/>
        <dbReference type="ChEBI" id="CHEBI:58359"/>
        <dbReference type="EC" id="4.1.3.27"/>
    </reaction>
</comment>
<evidence type="ECO:0000256" key="1">
    <source>
        <dbReference type="ARBA" id="ARBA00001946"/>
    </source>
</evidence>
<keyword evidence="12 15" id="KW-0456">Lyase</keyword>
<evidence type="ECO:0000256" key="13">
    <source>
        <dbReference type="ARBA" id="ARBA00025634"/>
    </source>
</evidence>
<dbReference type="GO" id="GO:0046872">
    <property type="term" value="F:metal ion binding"/>
    <property type="evidence" value="ECO:0007669"/>
    <property type="project" value="UniProtKB-KW"/>
</dbReference>
<evidence type="ECO:0000313" key="19">
    <source>
        <dbReference type="Proteomes" id="UP000230790"/>
    </source>
</evidence>
<evidence type="ECO:0000256" key="12">
    <source>
        <dbReference type="ARBA" id="ARBA00023239"/>
    </source>
</evidence>
<evidence type="ECO:0000256" key="14">
    <source>
        <dbReference type="ARBA" id="ARBA00047683"/>
    </source>
</evidence>
<evidence type="ECO:0000256" key="15">
    <source>
        <dbReference type="RuleBase" id="RU364045"/>
    </source>
</evidence>
<keyword evidence="10 15" id="KW-0460">Magnesium</keyword>
<keyword evidence="11 15" id="KW-0057">Aromatic amino acid biosynthesis</keyword>
<feature type="domain" description="Chorismate-utilising enzyme C-terminal" evidence="16">
    <location>
        <begin position="232"/>
        <end position="490"/>
    </location>
</feature>
<dbReference type="GO" id="GO:0000162">
    <property type="term" value="P:L-tryptophan biosynthetic process"/>
    <property type="evidence" value="ECO:0007669"/>
    <property type="project" value="UniProtKB-UniPathway"/>
</dbReference>
<dbReference type="SUPFAM" id="SSF56322">
    <property type="entry name" value="ADC synthase"/>
    <property type="match status" value="1"/>
</dbReference>
<dbReference type="AlphaFoldDB" id="A0A2M8QG54"/>
<keyword evidence="9 15" id="KW-0822">Tryptophan biosynthesis</keyword>
<accession>A0A2M8QG54</accession>
<protein>
    <recommendedName>
        <fullName evidence="6 15">Anthranilate synthase component 1</fullName>
        <ecNumber evidence="5 15">4.1.3.27</ecNumber>
    </recommendedName>
</protein>
<dbReference type="Gene3D" id="3.60.120.10">
    <property type="entry name" value="Anthranilate synthase"/>
    <property type="match status" value="1"/>
</dbReference>
<comment type="pathway">
    <text evidence="2 15">Amino-acid biosynthesis; L-tryptophan biosynthesis; L-tryptophan from chorismate: step 1/5.</text>
</comment>
<dbReference type="EMBL" id="PGTN01000006">
    <property type="protein sequence ID" value="PJF48793.1"/>
    <property type="molecule type" value="Genomic_DNA"/>
</dbReference>
<comment type="subunit">
    <text evidence="4 15">Heterotetramer consisting of two non-identical subunits: a beta subunit (TrpG) and a large alpha subunit (TrpE).</text>
</comment>
<dbReference type="EC" id="4.1.3.27" evidence="5 15"/>
<dbReference type="InterPro" id="IPR006805">
    <property type="entry name" value="Anth_synth_I_N"/>
</dbReference>
<evidence type="ECO:0000259" key="16">
    <source>
        <dbReference type="Pfam" id="PF00425"/>
    </source>
</evidence>
<dbReference type="NCBIfam" id="TIGR00564">
    <property type="entry name" value="trpE_most"/>
    <property type="match status" value="1"/>
</dbReference>
<dbReference type="PANTHER" id="PTHR11236">
    <property type="entry name" value="AMINOBENZOATE/ANTHRANILATE SYNTHASE"/>
    <property type="match status" value="1"/>
</dbReference>
<evidence type="ECO:0000256" key="6">
    <source>
        <dbReference type="ARBA" id="ARBA00020653"/>
    </source>
</evidence>
<gene>
    <name evidence="15 18" type="primary">trpE</name>
    <name evidence="18" type="ORF">CUN48_01720</name>
</gene>
<evidence type="ECO:0000256" key="2">
    <source>
        <dbReference type="ARBA" id="ARBA00004873"/>
    </source>
</evidence>
<evidence type="ECO:0000256" key="7">
    <source>
        <dbReference type="ARBA" id="ARBA00022605"/>
    </source>
</evidence>
<dbReference type="Proteomes" id="UP000230790">
    <property type="component" value="Unassembled WGS sequence"/>
</dbReference>
<dbReference type="Pfam" id="PF00425">
    <property type="entry name" value="Chorismate_bind"/>
    <property type="match status" value="1"/>
</dbReference>
<evidence type="ECO:0000256" key="11">
    <source>
        <dbReference type="ARBA" id="ARBA00023141"/>
    </source>
</evidence>
<dbReference type="Pfam" id="PF04715">
    <property type="entry name" value="Anth_synt_I_N"/>
    <property type="match status" value="1"/>
</dbReference>
<evidence type="ECO:0000256" key="3">
    <source>
        <dbReference type="ARBA" id="ARBA00009562"/>
    </source>
</evidence>
<dbReference type="PANTHER" id="PTHR11236:SF48">
    <property type="entry name" value="ISOCHORISMATE SYNTHASE MENF"/>
    <property type="match status" value="1"/>
</dbReference>
<evidence type="ECO:0000256" key="4">
    <source>
        <dbReference type="ARBA" id="ARBA00011575"/>
    </source>
</evidence>
<dbReference type="InterPro" id="IPR005801">
    <property type="entry name" value="ADC_synthase"/>
</dbReference>
<evidence type="ECO:0000256" key="5">
    <source>
        <dbReference type="ARBA" id="ARBA00012266"/>
    </source>
</evidence>
<sequence>MGQLTITPSLEGMRALSERGNLIPIYAELPSDLDTPVSLFLRLAGDDPAFLLESVSGGEQVARYSFIGVHLREALVFRDGRLHRHTLTPDGLTAQPFPAGEGDVLDLLRREMAKYRFVPSPQLPRFCGGLVGYTGYDVVRQFERLPASAADVLHLPEAAYLLANTLVAFDHARHRLLIIANAYLDGAPTLVEAYEDAVARIKTIHARLSAPMATLKPNPQAMCTPPRANKSQAEFEQMVRTAKEHIRAGDIFQVVLSRRIERRTTAHPFTIYRTLRMLNPSPWMFYFNFDGLLTENLKLIGASPEMHARFENGIASVRPIAGTRRRGSNEHEDAALAKELLADPKERAEHVMLVDLGRNDIGRVAQYGTVRVPELMVIEHYSHVMHIVSLVEGRVRDGLDAFDVLRATFPAGTLSGAPKVRAMEIIEALEGERRGIYGGCVGYFSFNGQMDTCIGIRTIVMRDDMCYVQAGAGIVADSDPTAEFHETHNKARALMIAIDEAENR</sequence>
<dbReference type="InterPro" id="IPR005256">
    <property type="entry name" value="Anth_synth_I_PabB"/>
</dbReference>
<dbReference type="GO" id="GO:0004049">
    <property type="term" value="F:anthranilate synthase activity"/>
    <property type="evidence" value="ECO:0007669"/>
    <property type="project" value="UniProtKB-EC"/>
</dbReference>
<keyword evidence="7 15" id="KW-0028">Amino-acid biosynthesis</keyword>
<comment type="cofactor">
    <cofactor evidence="1 15">
        <name>Mg(2+)</name>
        <dbReference type="ChEBI" id="CHEBI:18420"/>
    </cofactor>
</comment>
<name>A0A2M8QG54_9CHLR</name>
<dbReference type="PRINTS" id="PR00095">
    <property type="entry name" value="ANTSNTHASEI"/>
</dbReference>